<sequence>MAITPILYQDLKIAGNRSAIRAAISRSRHQLWRERAIYGKPDFTVFPGLEELPLEYSRVASPLRLRSQHLGTSVLPFMSRRLQQLSDLAILQDVYIDNRGLFNNIVGGEHLHFNPNASDIDEESDDDGDPYVLLALDSLIGDNPVTEGLAVHLTKNPEAALGSHLIGALAHMVSRFRHLSQLAIQENVARKRLLETKTLVKVARMLAAVVPQLQYKVYDMHWRI</sequence>
<gene>
    <name evidence="1" type="ORF">C8A05DRAFT_37061</name>
</gene>
<evidence type="ECO:0000313" key="1">
    <source>
        <dbReference type="EMBL" id="KAK3899325.1"/>
    </source>
</evidence>
<name>A0AAN6MEI6_9PEZI</name>
<dbReference type="Proteomes" id="UP001303889">
    <property type="component" value="Unassembled WGS sequence"/>
</dbReference>
<reference evidence="1" key="1">
    <citation type="journal article" date="2023" name="Mol. Phylogenet. Evol.">
        <title>Genome-scale phylogeny and comparative genomics of the fungal order Sordariales.</title>
        <authorList>
            <person name="Hensen N."/>
            <person name="Bonometti L."/>
            <person name="Westerberg I."/>
            <person name="Brannstrom I.O."/>
            <person name="Guillou S."/>
            <person name="Cros-Aarteil S."/>
            <person name="Calhoun S."/>
            <person name="Haridas S."/>
            <person name="Kuo A."/>
            <person name="Mondo S."/>
            <person name="Pangilinan J."/>
            <person name="Riley R."/>
            <person name="LaButti K."/>
            <person name="Andreopoulos B."/>
            <person name="Lipzen A."/>
            <person name="Chen C."/>
            <person name="Yan M."/>
            <person name="Daum C."/>
            <person name="Ng V."/>
            <person name="Clum A."/>
            <person name="Steindorff A."/>
            <person name="Ohm R.A."/>
            <person name="Martin F."/>
            <person name="Silar P."/>
            <person name="Natvig D.O."/>
            <person name="Lalanne C."/>
            <person name="Gautier V."/>
            <person name="Ament-Velasquez S.L."/>
            <person name="Kruys A."/>
            <person name="Hutchinson M.I."/>
            <person name="Powell A.J."/>
            <person name="Barry K."/>
            <person name="Miller A.N."/>
            <person name="Grigoriev I.V."/>
            <person name="Debuchy R."/>
            <person name="Gladieux P."/>
            <person name="Hiltunen Thoren M."/>
            <person name="Johannesson H."/>
        </authorList>
    </citation>
    <scope>NUCLEOTIDE SEQUENCE</scope>
    <source>
        <strain evidence="1">CBS 103.79</strain>
    </source>
</reference>
<accession>A0AAN6MEI6</accession>
<comment type="caution">
    <text evidence="1">The sequence shown here is derived from an EMBL/GenBank/DDBJ whole genome shotgun (WGS) entry which is preliminary data.</text>
</comment>
<evidence type="ECO:0000313" key="2">
    <source>
        <dbReference type="Proteomes" id="UP001303889"/>
    </source>
</evidence>
<proteinExistence type="predicted"/>
<dbReference type="EMBL" id="MU855800">
    <property type="protein sequence ID" value="KAK3899325.1"/>
    <property type="molecule type" value="Genomic_DNA"/>
</dbReference>
<protein>
    <submittedName>
        <fullName evidence="1">Uncharacterized protein</fullName>
    </submittedName>
</protein>
<keyword evidence="2" id="KW-1185">Reference proteome</keyword>
<reference evidence="1" key="2">
    <citation type="submission" date="2023-05" db="EMBL/GenBank/DDBJ databases">
        <authorList>
            <consortium name="Lawrence Berkeley National Laboratory"/>
            <person name="Steindorff A."/>
            <person name="Hensen N."/>
            <person name="Bonometti L."/>
            <person name="Westerberg I."/>
            <person name="Brannstrom I.O."/>
            <person name="Guillou S."/>
            <person name="Cros-Aarteil S."/>
            <person name="Calhoun S."/>
            <person name="Haridas S."/>
            <person name="Kuo A."/>
            <person name="Mondo S."/>
            <person name="Pangilinan J."/>
            <person name="Riley R."/>
            <person name="Labutti K."/>
            <person name="Andreopoulos B."/>
            <person name="Lipzen A."/>
            <person name="Chen C."/>
            <person name="Yanf M."/>
            <person name="Daum C."/>
            <person name="Ng V."/>
            <person name="Clum A."/>
            <person name="Ohm R."/>
            <person name="Martin F."/>
            <person name="Silar P."/>
            <person name="Natvig D."/>
            <person name="Lalanne C."/>
            <person name="Gautier V."/>
            <person name="Ament-Velasquez S.L."/>
            <person name="Kruys A."/>
            <person name="Hutchinson M.I."/>
            <person name="Powell A.J."/>
            <person name="Barry K."/>
            <person name="Miller A.N."/>
            <person name="Grigoriev I.V."/>
            <person name="Debuchy R."/>
            <person name="Gladieux P."/>
            <person name="Thoren M.H."/>
            <person name="Johannesson H."/>
        </authorList>
    </citation>
    <scope>NUCLEOTIDE SEQUENCE</scope>
    <source>
        <strain evidence="1">CBS 103.79</strain>
    </source>
</reference>
<organism evidence="1 2">
    <name type="scientific">Staphylotrichum tortipilum</name>
    <dbReference type="NCBI Taxonomy" id="2831512"/>
    <lineage>
        <taxon>Eukaryota</taxon>
        <taxon>Fungi</taxon>
        <taxon>Dikarya</taxon>
        <taxon>Ascomycota</taxon>
        <taxon>Pezizomycotina</taxon>
        <taxon>Sordariomycetes</taxon>
        <taxon>Sordariomycetidae</taxon>
        <taxon>Sordariales</taxon>
        <taxon>Chaetomiaceae</taxon>
        <taxon>Staphylotrichum</taxon>
    </lineage>
</organism>
<dbReference type="AlphaFoldDB" id="A0AAN6MEI6"/>